<evidence type="ECO:0000256" key="5">
    <source>
        <dbReference type="ARBA" id="ARBA00023163"/>
    </source>
</evidence>
<dbReference type="GO" id="GO:0008270">
    <property type="term" value="F:zinc ion binding"/>
    <property type="evidence" value="ECO:0007669"/>
    <property type="project" value="InterPro"/>
</dbReference>
<keyword evidence="6" id="KW-0539">Nucleus</keyword>
<keyword evidence="4" id="KW-0843">Virulence</keyword>
<evidence type="ECO:0000256" key="4">
    <source>
        <dbReference type="ARBA" id="ARBA00023026"/>
    </source>
</evidence>
<keyword evidence="2" id="KW-0479">Metal-binding</keyword>
<dbReference type="GO" id="GO:0005634">
    <property type="term" value="C:nucleus"/>
    <property type="evidence" value="ECO:0007669"/>
    <property type="project" value="UniProtKB-SubCell"/>
</dbReference>
<dbReference type="SUPFAM" id="SSF57701">
    <property type="entry name" value="Zn2/Cys6 DNA-binding domain"/>
    <property type="match status" value="1"/>
</dbReference>
<dbReference type="Proteomes" id="UP001174934">
    <property type="component" value="Unassembled WGS sequence"/>
</dbReference>
<evidence type="ECO:0000256" key="1">
    <source>
        <dbReference type="ARBA" id="ARBA00004123"/>
    </source>
</evidence>
<protein>
    <recommendedName>
        <fullName evidence="7">Zn(2)-C6 fungal-type domain-containing protein</fullName>
    </recommendedName>
</protein>
<dbReference type="InterPro" id="IPR007219">
    <property type="entry name" value="XnlR_reg_dom"/>
</dbReference>
<dbReference type="PROSITE" id="PS00463">
    <property type="entry name" value="ZN2_CY6_FUNGAL_1"/>
    <property type="match status" value="1"/>
</dbReference>
<proteinExistence type="predicted"/>
<evidence type="ECO:0000256" key="3">
    <source>
        <dbReference type="ARBA" id="ARBA00023015"/>
    </source>
</evidence>
<dbReference type="GO" id="GO:0003677">
    <property type="term" value="F:DNA binding"/>
    <property type="evidence" value="ECO:0007669"/>
    <property type="project" value="InterPro"/>
</dbReference>
<feature type="domain" description="Zn(2)-C6 fungal-type" evidence="7">
    <location>
        <begin position="10"/>
        <end position="40"/>
    </location>
</feature>
<dbReference type="InterPro" id="IPR036864">
    <property type="entry name" value="Zn2-C6_fun-type_DNA-bd_sf"/>
</dbReference>
<keyword evidence="3" id="KW-0805">Transcription regulation</keyword>
<dbReference type="PANTHER" id="PTHR47338">
    <property type="entry name" value="ZN(II)2CYS6 TRANSCRIPTION FACTOR (EUROFUNG)-RELATED"/>
    <property type="match status" value="1"/>
</dbReference>
<sequence>MQSGSDTRLTCQPCRERKVKCDRVFPDCSRCSRLGVQCTYRERISYRAKQATVIQQLQERVNQAEAHLALRECPTLTGHDMVRGVPPVAPSVGDFMPMTRIPPAHVSPGISLSVVGTGSPGIPMSTSPGAFEVGEASALEKDFRTVEVFDQSTSLLGEPTRQTEYNQVNRESVDILDQSLSTDSHVGITGQDLNQLHQIFFHEFDIVLPIVYKDRFLRELRDSPYDLAINSVSYTIALLAITVSTQHRHLEHACYALARDSIDACEGDDRGDGLTSISFMQALLLLTRYEIARRRCARGWLTLGRAIRLAKMMRLEETDSLANHGHQRGASDTSGSLLQTEIRASNDVVEREEQRRCLWALYVFEGYNAIHMGTLGSMDDTALFVSLPSPGRLDNDFEAEAMPFLGDATSLMGDSRNKMSPFAGAVLTVSFLRRVLRHTDAKRRDAGPGFWDRHYGLLKMAGEYGALLRPLTTMQVLHSDALAFNVYLTFCGVELLLWEAAVDEGEKDGLQSVLKAESTKQLVASALKIATAVQRTWATQRLACDNLSMSGAFVAWPLSMAIRALNRQVLLDDRGDRASLIQMLQTLLDEVDAPRERGPWLGVAPSMQGTG</sequence>
<dbReference type="AlphaFoldDB" id="A0AA40CAA1"/>
<dbReference type="CDD" id="cd00067">
    <property type="entry name" value="GAL4"/>
    <property type="match status" value="1"/>
</dbReference>
<evidence type="ECO:0000313" key="8">
    <source>
        <dbReference type="EMBL" id="KAK0630905.1"/>
    </source>
</evidence>
<gene>
    <name evidence="8" type="ORF">B0T17DRAFT_234707</name>
</gene>
<organism evidence="8 9">
    <name type="scientific">Bombardia bombarda</name>
    <dbReference type="NCBI Taxonomy" id="252184"/>
    <lineage>
        <taxon>Eukaryota</taxon>
        <taxon>Fungi</taxon>
        <taxon>Dikarya</taxon>
        <taxon>Ascomycota</taxon>
        <taxon>Pezizomycotina</taxon>
        <taxon>Sordariomycetes</taxon>
        <taxon>Sordariomycetidae</taxon>
        <taxon>Sordariales</taxon>
        <taxon>Lasiosphaeriaceae</taxon>
        <taxon>Bombardia</taxon>
    </lineage>
</organism>
<evidence type="ECO:0000259" key="7">
    <source>
        <dbReference type="PROSITE" id="PS50048"/>
    </source>
</evidence>
<dbReference type="Gene3D" id="4.10.240.10">
    <property type="entry name" value="Zn(2)-C6 fungal-type DNA-binding domain"/>
    <property type="match status" value="1"/>
</dbReference>
<evidence type="ECO:0000313" key="9">
    <source>
        <dbReference type="Proteomes" id="UP001174934"/>
    </source>
</evidence>
<dbReference type="EMBL" id="JAULSR010000002">
    <property type="protein sequence ID" value="KAK0630905.1"/>
    <property type="molecule type" value="Genomic_DNA"/>
</dbReference>
<dbReference type="SMART" id="SM00066">
    <property type="entry name" value="GAL4"/>
    <property type="match status" value="1"/>
</dbReference>
<dbReference type="InterPro" id="IPR050815">
    <property type="entry name" value="TF_fung"/>
</dbReference>
<dbReference type="Pfam" id="PF00172">
    <property type="entry name" value="Zn_clus"/>
    <property type="match status" value="1"/>
</dbReference>
<reference evidence="8" key="1">
    <citation type="submission" date="2023-06" db="EMBL/GenBank/DDBJ databases">
        <title>Genome-scale phylogeny and comparative genomics of the fungal order Sordariales.</title>
        <authorList>
            <consortium name="Lawrence Berkeley National Laboratory"/>
            <person name="Hensen N."/>
            <person name="Bonometti L."/>
            <person name="Westerberg I."/>
            <person name="Brannstrom I.O."/>
            <person name="Guillou S."/>
            <person name="Cros-Aarteil S."/>
            <person name="Calhoun S."/>
            <person name="Haridas S."/>
            <person name="Kuo A."/>
            <person name="Mondo S."/>
            <person name="Pangilinan J."/>
            <person name="Riley R."/>
            <person name="LaButti K."/>
            <person name="Andreopoulos B."/>
            <person name="Lipzen A."/>
            <person name="Chen C."/>
            <person name="Yanf M."/>
            <person name="Daum C."/>
            <person name="Ng V."/>
            <person name="Clum A."/>
            <person name="Steindorff A."/>
            <person name="Ohm R."/>
            <person name="Martin F."/>
            <person name="Silar P."/>
            <person name="Natvig D."/>
            <person name="Lalanne C."/>
            <person name="Gautier V."/>
            <person name="Ament-velasquez S.L."/>
            <person name="Kruys A."/>
            <person name="Hutchinson M.I."/>
            <person name="Powell A.J."/>
            <person name="Barry K."/>
            <person name="Miller A.N."/>
            <person name="Grigoriev I.V."/>
            <person name="Debuchy R."/>
            <person name="Gladieux P."/>
            <person name="Thoren M.H."/>
            <person name="Johannesson H."/>
        </authorList>
    </citation>
    <scope>NUCLEOTIDE SEQUENCE</scope>
    <source>
        <strain evidence="8">SMH3391-2</strain>
    </source>
</reference>
<keyword evidence="9" id="KW-1185">Reference proteome</keyword>
<keyword evidence="5" id="KW-0804">Transcription</keyword>
<accession>A0AA40CAA1</accession>
<dbReference type="SMART" id="SM00906">
    <property type="entry name" value="Fungal_trans"/>
    <property type="match status" value="1"/>
</dbReference>
<dbReference type="PROSITE" id="PS50048">
    <property type="entry name" value="ZN2_CY6_FUNGAL_2"/>
    <property type="match status" value="1"/>
</dbReference>
<dbReference type="GO" id="GO:0000981">
    <property type="term" value="F:DNA-binding transcription factor activity, RNA polymerase II-specific"/>
    <property type="evidence" value="ECO:0007669"/>
    <property type="project" value="InterPro"/>
</dbReference>
<evidence type="ECO:0000256" key="2">
    <source>
        <dbReference type="ARBA" id="ARBA00022723"/>
    </source>
</evidence>
<comment type="subcellular location">
    <subcellularLocation>
        <location evidence="1">Nucleus</location>
    </subcellularLocation>
</comment>
<dbReference type="GO" id="GO:0006351">
    <property type="term" value="P:DNA-templated transcription"/>
    <property type="evidence" value="ECO:0007669"/>
    <property type="project" value="InterPro"/>
</dbReference>
<dbReference type="PANTHER" id="PTHR47338:SF27">
    <property type="entry name" value="ZN(II)2CYS6 TRANSCRIPTION FACTOR (EUROFUNG)"/>
    <property type="match status" value="1"/>
</dbReference>
<dbReference type="CDD" id="cd12148">
    <property type="entry name" value="fungal_TF_MHR"/>
    <property type="match status" value="1"/>
</dbReference>
<dbReference type="Pfam" id="PF04082">
    <property type="entry name" value="Fungal_trans"/>
    <property type="match status" value="1"/>
</dbReference>
<name>A0AA40CAA1_9PEZI</name>
<evidence type="ECO:0000256" key="6">
    <source>
        <dbReference type="ARBA" id="ARBA00023242"/>
    </source>
</evidence>
<comment type="caution">
    <text evidence="8">The sequence shown here is derived from an EMBL/GenBank/DDBJ whole genome shotgun (WGS) entry which is preliminary data.</text>
</comment>
<dbReference type="InterPro" id="IPR001138">
    <property type="entry name" value="Zn2Cys6_DnaBD"/>
</dbReference>